<feature type="non-terminal residue" evidence="1">
    <location>
        <position position="82"/>
    </location>
</feature>
<sequence length="82" mass="9213">MASDIGDLDFAYRYPFSKEARAIIAAAGSSLDERLANAGRIRVEDDLNSNSVQFHNTMMQDVKRTHVLSYVYSRMIISAINN</sequence>
<dbReference type="AlphaFoldDB" id="T1AYB5"/>
<accession>T1AYB5</accession>
<gene>
    <name evidence="1" type="ORF">B1B_07203</name>
</gene>
<dbReference type="SUPFAM" id="SSF140914">
    <property type="entry name" value="PriB N-terminal domain-like"/>
    <property type="match status" value="1"/>
</dbReference>
<organism evidence="1">
    <name type="scientific">mine drainage metagenome</name>
    <dbReference type="NCBI Taxonomy" id="410659"/>
    <lineage>
        <taxon>unclassified sequences</taxon>
        <taxon>metagenomes</taxon>
        <taxon>ecological metagenomes</taxon>
    </lineage>
</organism>
<reference evidence="1" key="1">
    <citation type="submission" date="2013-08" db="EMBL/GenBank/DDBJ databases">
        <authorList>
            <person name="Mendez C."/>
            <person name="Richter M."/>
            <person name="Ferrer M."/>
            <person name="Sanchez J."/>
        </authorList>
    </citation>
    <scope>NUCLEOTIDE SEQUENCE</scope>
</reference>
<reference evidence="1" key="2">
    <citation type="journal article" date="2014" name="ISME J.">
        <title>Microbial stratification in low pH oxic and suboxic macroscopic growths along an acid mine drainage.</title>
        <authorList>
            <person name="Mendez-Garcia C."/>
            <person name="Mesa V."/>
            <person name="Sprenger R.R."/>
            <person name="Richter M."/>
            <person name="Diez M.S."/>
            <person name="Solano J."/>
            <person name="Bargiela R."/>
            <person name="Golyshina O.V."/>
            <person name="Manteca A."/>
            <person name="Ramos J.L."/>
            <person name="Gallego J.R."/>
            <person name="Llorente I."/>
            <person name="Martins Dos Santos V.A."/>
            <person name="Jensen O.N."/>
            <person name="Pelaez A.I."/>
            <person name="Sanchez J."/>
            <person name="Ferrer M."/>
        </authorList>
    </citation>
    <scope>NUCLEOTIDE SEQUENCE</scope>
</reference>
<protein>
    <submittedName>
        <fullName evidence="1">Uncharacterized protein</fullName>
    </submittedName>
</protein>
<evidence type="ECO:0000313" key="1">
    <source>
        <dbReference type="EMBL" id="EQD62542.1"/>
    </source>
</evidence>
<proteinExistence type="predicted"/>
<name>T1AYB5_9ZZZZ</name>
<dbReference type="EMBL" id="AUZY01004585">
    <property type="protein sequence ID" value="EQD62542.1"/>
    <property type="molecule type" value="Genomic_DNA"/>
</dbReference>
<comment type="caution">
    <text evidence="1">The sequence shown here is derived from an EMBL/GenBank/DDBJ whole genome shotgun (WGS) entry which is preliminary data.</text>
</comment>